<evidence type="ECO:0000313" key="6">
    <source>
        <dbReference type="Proteomes" id="UP000533598"/>
    </source>
</evidence>
<evidence type="ECO:0000259" key="4">
    <source>
        <dbReference type="Pfam" id="PF00561"/>
    </source>
</evidence>
<evidence type="ECO:0000256" key="1">
    <source>
        <dbReference type="ARBA" id="ARBA00010088"/>
    </source>
</evidence>
<dbReference type="AlphaFoldDB" id="A0A7W7CJ54"/>
<dbReference type="Gene3D" id="3.40.50.1820">
    <property type="entry name" value="alpha/beta hydrolase"/>
    <property type="match status" value="1"/>
</dbReference>
<dbReference type="GO" id="GO:0016787">
    <property type="term" value="F:hydrolase activity"/>
    <property type="evidence" value="ECO:0007669"/>
    <property type="project" value="UniProtKB-KW"/>
</dbReference>
<organism evidence="5 6">
    <name type="scientific">Crossiella cryophila</name>
    <dbReference type="NCBI Taxonomy" id="43355"/>
    <lineage>
        <taxon>Bacteria</taxon>
        <taxon>Bacillati</taxon>
        <taxon>Actinomycetota</taxon>
        <taxon>Actinomycetes</taxon>
        <taxon>Pseudonocardiales</taxon>
        <taxon>Pseudonocardiaceae</taxon>
        <taxon>Crossiella</taxon>
    </lineage>
</organism>
<dbReference type="Proteomes" id="UP000533598">
    <property type="component" value="Unassembled WGS sequence"/>
</dbReference>
<gene>
    <name evidence="5" type="ORF">HNR67_008298</name>
</gene>
<evidence type="ECO:0000313" key="5">
    <source>
        <dbReference type="EMBL" id="MBB4682180.1"/>
    </source>
</evidence>
<evidence type="ECO:0000256" key="3">
    <source>
        <dbReference type="SAM" id="SignalP"/>
    </source>
</evidence>
<protein>
    <submittedName>
        <fullName evidence="5">Pimeloyl-ACP methyl ester carboxylesterase</fullName>
    </submittedName>
</protein>
<comment type="similarity">
    <text evidence="1">Belongs to the peptidase S33 family.</text>
</comment>
<dbReference type="InterPro" id="IPR000073">
    <property type="entry name" value="AB_hydrolase_1"/>
</dbReference>
<dbReference type="InterPro" id="IPR051601">
    <property type="entry name" value="Serine_prot/Carboxylest_S33"/>
</dbReference>
<keyword evidence="2" id="KW-0378">Hydrolase</keyword>
<keyword evidence="6" id="KW-1185">Reference proteome</keyword>
<keyword evidence="3" id="KW-0732">Signal</keyword>
<dbReference type="SUPFAM" id="SSF53474">
    <property type="entry name" value="alpha/beta-Hydrolases"/>
    <property type="match status" value="1"/>
</dbReference>
<proteinExistence type="inferred from homology"/>
<dbReference type="EMBL" id="JACHMH010000001">
    <property type="protein sequence ID" value="MBB4682180.1"/>
    <property type="molecule type" value="Genomic_DNA"/>
</dbReference>
<accession>A0A7W7CJ54</accession>
<feature type="chain" id="PRO_5030844234" evidence="3">
    <location>
        <begin position="27"/>
        <end position="498"/>
    </location>
</feature>
<dbReference type="InterPro" id="IPR029058">
    <property type="entry name" value="AB_hydrolase_fold"/>
</dbReference>
<feature type="signal peptide" evidence="3">
    <location>
        <begin position="1"/>
        <end position="26"/>
    </location>
</feature>
<dbReference type="Pfam" id="PF00561">
    <property type="entry name" value="Abhydrolase_1"/>
    <property type="match status" value="1"/>
</dbReference>
<reference evidence="5 6" key="1">
    <citation type="submission" date="2020-08" db="EMBL/GenBank/DDBJ databases">
        <title>Sequencing the genomes of 1000 actinobacteria strains.</title>
        <authorList>
            <person name="Klenk H.-P."/>
        </authorList>
    </citation>
    <scope>NUCLEOTIDE SEQUENCE [LARGE SCALE GENOMIC DNA]</scope>
    <source>
        <strain evidence="5 6">DSM 44230</strain>
    </source>
</reference>
<name>A0A7W7CJ54_9PSEU</name>
<sequence length="498" mass="53190">MNLTFRVLAAAVGATLAALIAPPASALPAPGPAATADTTALAAAESIEPPAATPALSWRDCGPGLQCAALPLPTDHAAVGSPRFDLALARFPARDQSRRLGSIVVNPGGPAAILDLLPHLRTQFTDLTEWFDVVLFDPRGLGRSAGISCPTPAPMPLEWAFPSEAAHREYTERSRAFGAGCTAAAGALAGKLDSWQVAHDLDALRAALGESRLRYLGNSYGTVFGQAYLSLFPQRAGRFFLDSVYDHTNRSQRDWVASRAAVTERNLHRFAQWCDRTPSCALHGRDLVRVWTELVARAEQQPIPAPSAVHGGPGTAARIISSTFVDFEREWPRLAEGIAEADAGDAGKLVGVPSIPVETDVNRLINCSDFAYPTGYAEVSRIVADVRATVAPLLGWRHAWVNVLKCTGFPAVKPFAPQPIRPAFRPPSLLADGIHDAVSTVEYGRRLTAQLPGSRHIAVDGAHANYLYGANRCLRDHVHRYLTTGALPPNGTTCPANP</sequence>
<comment type="caution">
    <text evidence="5">The sequence shown here is derived from an EMBL/GenBank/DDBJ whole genome shotgun (WGS) entry which is preliminary data.</text>
</comment>
<dbReference type="RefSeq" id="WP_185009280.1">
    <property type="nucleotide sequence ID" value="NZ_BAAAUI010000037.1"/>
</dbReference>
<evidence type="ECO:0000256" key="2">
    <source>
        <dbReference type="ARBA" id="ARBA00022801"/>
    </source>
</evidence>
<dbReference type="PANTHER" id="PTHR43248:SF25">
    <property type="entry name" value="AB HYDROLASE-1 DOMAIN-CONTAINING PROTEIN-RELATED"/>
    <property type="match status" value="1"/>
</dbReference>
<dbReference type="PANTHER" id="PTHR43248">
    <property type="entry name" value="2-SUCCINYL-6-HYDROXY-2,4-CYCLOHEXADIENE-1-CARBOXYLATE SYNTHASE"/>
    <property type="match status" value="1"/>
</dbReference>
<feature type="domain" description="AB hydrolase-1" evidence="4">
    <location>
        <begin position="103"/>
        <end position="469"/>
    </location>
</feature>